<name>A0AAD5LS88_PARTN</name>
<comment type="caution">
    <text evidence="1">The sequence shown here is derived from an EMBL/GenBank/DDBJ whole genome shotgun (WGS) entry which is preliminary data.</text>
</comment>
<sequence length="79" mass="8738">MCQVVIESRSNSSTNIQKLIDGSCRRPPLGLSDSPKAICCPKTVTLRVDPEGHILYWTPRVGCINEGNTQKSPVVDDRR</sequence>
<accession>A0AAD5LS88</accession>
<dbReference type="EMBL" id="JAHQIW010000051">
    <property type="protein sequence ID" value="KAJ1345690.1"/>
    <property type="molecule type" value="Genomic_DNA"/>
</dbReference>
<organism evidence="1 2">
    <name type="scientific">Parelaphostrongylus tenuis</name>
    <name type="common">Meningeal worm</name>
    <dbReference type="NCBI Taxonomy" id="148309"/>
    <lineage>
        <taxon>Eukaryota</taxon>
        <taxon>Metazoa</taxon>
        <taxon>Ecdysozoa</taxon>
        <taxon>Nematoda</taxon>
        <taxon>Chromadorea</taxon>
        <taxon>Rhabditida</taxon>
        <taxon>Rhabditina</taxon>
        <taxon>Rhabditomorpha</taxon>
        <taxon>Strongyloidea</taxon>
        <taxon>Metastrongylidae</taxon>
        <taxon>Parelaphostrongylus</taxon>
    </lineage>
</organism>
<evidence type="ECO:0000313" key="1">
    <source>
        <dbReference type="EMBL" id="KAJ1345690.1"/>
    </source>
</evidence>
<evidence type="ECO:0000313" key="2">
    <source>
        <dbReference type="Proteomes" id="UP001196413"/>
    </source>
</evidence>
<protein>
    <submittedName>
        <fullName evidence="1">Uncharacterized protein</fullName>
    </submittedName>
</protein>
<gene>
    <name evidence="1" type="ORF">KIN20_000281</name>
</gene>
<keyword evidence="2" id="KW-1185">Reference proteome</keyword>
<reference evidence="1" key="1">
    <citation type="submission" date="2021-06" db="EMBL/GenBank/DDBJ databases">
        <title>Parelaphostrongylus tenuis whole genome reference sequence.</title>
        <authorList>
            <person name="Garwood T.J."/>
            <person name="Larsen P.A."/>
            <person name="Fountain-Jones N.M."/>
            <person name="Garbe J.R."/>
            <person name="Macchietto M.G."/>
            <person name="Kania S.A."/>
            <person name="Gerhold R.W."/>
            <person name="Richards J.E."/>
            <person name="Wolf T.M."/>
        </authorList>
    </citation>
    <scope>NUCLEOTIDE SEQUENCE</scope>
    <source>
        <strain evidence="1">MNPRO001-30</strain>
        <tissue evidence="1">Meninges</tissue>
    </source>
</reference>
<dbReference type="Proteomes" id="UP001196413">
    <property type="component" value="Unassembled WGS sequence"/>
</dbReference>
<dbReference type="AlphaFoldDB" id="A0AAD5LS88"/>
<proteinExistence type="predicted"/>